<dbReference type="EMBL" id="BKAB01000060">
    <property type="protein sequence ID" value="GEP24962.1"/>
    <property type="molecule type" value="Genomic_DNA"/>
</dbReference>
<keyword evidence="3" id="KW-1185">Reference proteome</keyword>
<feature type="transmembrane region" description="Helical" evidence="1">
    <location>
        <begin position="12"/>
        <end position="33"/>
    </location>
</feature>
<feature type="transmembrane region" description="Helical" evidence="1">
    <location>
        <begin position="100"/>
        <end position="118"/>
    </location>
</feature>
<dbReference type="RefSeq" id="WP_057864514.1">
    <property type="nucleotide sequence ID" value="NZ_BKAB01000060.1"/>
</dbReference>
<feature type="transmembrane region" description="Helical" evidence="1">
    <location>
        <begin position="547"/>
        <end position="565"/>
    </location>
</feature>
<gene>
    <name evidence="2" type="ORF">LDI01_25550</name>
</gene>
<organism evidence="2 3">
    <name type="scientific">Lentilactobacillus diolivorans</name>
    <dbReference type="NCBI Taxonomy" id="179838"/>
    <lineage>
        <taxon>Bacteria</taxon>
        <taxon>Bacillati</taxon>
        <taxon>Bacillota</taxon>
        <taxon>Bacilli</taxon>
        <taxon>Lactobacillales</taxon>
        <taxon>Lactobacillaceae</taxon>
        <taxon>Lentilactobacillus</taxon>
    </lineage>
</organism>
<evidence type="ECO:0000313" key="2">
    <source>
        <dbReference type="EMBL" id="GEP24962.1"/>
    </source>
</evidence>
<reference evidence="2 3" key="1">
    <citation type="submission" date="2019-07" db="EMBL/GenBank/DDBJ databases">
        <title>Whole genome shotgun sequence of Lactobacillus diolivorans NBRC 107869.</title>
        <authorList>
            <person name="Hosoyama A."/>
            <person name="Uohara A."/>
            <person name="Ohji S."/>
            <person name="Ichikawa N."/>
        </authorList>
    </citation>
    <scope>NUCLEOTIDE SEQUENCE [LARGE SCALE GENOMIC DNA]</scope>
    <source>
        <strain evidence="2 3">NBRC 107869</strain>
    </source>
</reference>
<keyword evidence="1" id="KW-0812">Transmembrane</keyword>
<feature type="transmembrane region" description="Helical" evidence="1">
    <location>
        <begin position="178"/>
        <end position="211"/>
    </location>
</feature>
<keyword evidence="1" id="KW-0472">Membrane</keyword>
<dbReference type="Proteomes" id="UP000321409">
    <property type="component" value="Unassembled WGS sequence"/>
</dbReference>
<protein>
    <recommendedName>
        <fullName evidence="4">Integral membrane protein</fullName>
    </recommendedName>
</protein>
<evidence type="ECO:0000313" key="3">
    <source>
        <dbReference type="Proteomes" id="UP000321409"/>
    </source>
</evidence>
<keyword evidence="1" id="KW-1133">Transmembrane helix</keyword>
<accession>A0ABQ0XFY3</accession>
<proteinExistence type="predicted"/>
<evidence type="ECO:0000256" key="1">
    <source>
        <dbReference type="SAM" id="Phobius"/>
    </source>
</evidence>
<feature type="transmembrane region" description="Helical" evidence="1">
    <location>
        <begin position="155"/>
        <end position="172"/>
    </location>
</feature>
<feature type="transmembrane region" description="Helical" evidence="1">
    <location>
        <begin position="223"/>
        <end position="246"/>
    </location>
</feature>
<feature type="transmembrane region" description="Helical" evidence="1">
    <location>
        <begin position="304"/>
        <end position="322"/>
    </location>
</feature>
<comment type="caution">
    <text evidence="2">The sequence shown here is derived from an EMBL/GenBank/DDBJ whole genome shotgun (WGS) entry which is preliminary data.</text>
</comment>
<feature type="transmembrane region" description="Helical" evidence="1">
    <location>
        <begin position="342"/>
        <end position="361"/>
    </location>
</feature>
<evidence type="ECO:0008006" key="4">
    <source>
        <dbReference type="Google" id="ProtNLM"/>
    </source>
</evidence>
<feature type="transmembrane region" description="Helical" evidence="1">
    <location>
        <begin position="278"/>
        <end position="297"/>
    </location>
</feature>
<name>A0ABQ0XFY3_9LACO</name>
<sequence>MRLFINKHQGSFVYGSFALIAIAIHCLFLWHGWLFAANDMQFHLHEINELRQNISHGSLNPLIATFAFNNNGNAVISLYPKWPLYLYAFAQMLFKDSIRGIFIADMIKTFLGLVIAFYSVKSIKKDDLSAYLFALLYMTSNMVLAYDYQTMDIGVMWSLIWIPLVFAGFYQWLKTGKWVGLAIGLSGILLSHILTFVIVLFSLVVLTLFNYKVLFSLKRWQSLFKGAVLAGLLSSLTCVPLIYFTLITPVRYWTPSVPYGLTGTAFKNIFQFFTINNASMYLGLGSLLGIVVSLVNFKRMSKFQIDLFVLGLLLILLQSQLIPWKKLADTPLSIIQFPWRLLIIPLVCFSYLLVVNSIAMIRRLDFHYSPVGIAVIGTVLFVGSALLRSEQFIKSQINTQEINYRVVAQRGVPMDQNGQQIYKVTNEAEYQNLLGYSISWDYYPVKTCNGTTLPRIMQHQGFNLANGETIPMSYRPKPDGIYFEFNLTGKRSNIELPFVAYDHRYQVRLNGKNVSWQISPSGVIQLNHLTSGSYRVDVQYHNSGLKVGMVVPFIIGVITLLVIFVKPTWLPSGLLNNGKFRH</sequence>